<dbReference type="GO" id="GO:0019172">
    <property type="term" value="F:glyoxalase III activity"/>
    <property type="evidence" value="ECO:0007669"/>
    <property type="project" value="TreeGrafter"/>
</dbReference>
<evidence type="ECO:0000313" key="3">
    <source>
        <dbReference type="Proteomes" id="UP000271469"/>
    </source>
</evidence>
<dbReference type="AlphaFoldDB" id="A0A3G8JRL0"/>
<organism evidence="2 3">
    <name type="scientific">Gordonia insulae</name>
    <dbReference type="NCBI Taxonomy" id="2420509"/>
    <lineage>
        <taxon>Bacteria</taxon>
        <taxon>Bacillati</taxon>
        <taxon>Actinomycetota</taxon>
        <taxon>Actinomycetes</taxon>
        <taxon>Mycobacteriales</taxon>
        <taxon>Gordoniaceae</taxon>
        <taxon>Gordonia</taxon>
    </lineage>
</organism>
<reference evidence="2 3" key="1">
    <citation type="submission" date="2018-11" db="EMBL/GenBank/DDBJ databases">
        <title>Gordonia insulae sp. nov., isolated from an island soil.</title>
        <authorList>
            <person name="Kim Y.S."/>
            <person name="Kim S.B."/>
        </authorList>
    </citation>
    <scope>NUCLEOTIDE SEQUENCE [LARGE SCALE GENOMIC DNA]</scope>
    <source>
        <strain evidence="2 3">MMS17-SY073</strain>
    </source>
</reference>
<dbReference type="PANTHER" id="PTHR48094">
    <property type="entry name" value="PROTEIN/NUCLEIC ACID DEGLYCASE DJ-1-RELATED"/>
    <property type="match status" value="1"/>
</dbReference>
<evidence type="ECO:0000259" key="1">
    <source>
        <dbReference type="Pfam" id="PF01965"/>
    </source>
</evidence>
<dbReference type="GO" id="GO:0005737">
    <property type="term" value="C:cytoplasm"/>
    <property type="evidence" value="ECO:0007669"/>
    <property type="project" value="TreeGrafter"/>
</dbReference>
<dbReference type="InterPro" id="IPR002818">
    <property type="entry name" value="DJ-1/PfpI"/>
</dbReference>
<dbReference type="Gene3D" id="3.40.50.880">
    <property type="match status" value="1"/>
</dbReference>
<dbReference type="InterPro" id="IPR029062">
    <property type="entry name" value="Class_I_gatase-like"/>
</dbReference>
<dbReference type="InterPro" id="IPR050325">
    <property type="entry name" value="Prot/Nucl_acid_deglycase"/>
</dbReference>
<feature type="domain" description="DJ-1/PfpI" evidence="1">
    <location>
        <begin position="29"/>
        <end position="228"/>
    </location>
</feature>
<dbReference type="EC" id="3.2.-.-" evidence="2"/>
<dbReference type="GO" id="GO:0019243">
    <property type="term" value="P:methylglyoxal catabolic process to D-lactate via S-lactoyl-glutathione"/>
    <property type="evidence" value="ECO:0007669"/>
    <property type="project" value="TreeGrafter"/>
</dbReference>
<dbReference type="CDD" id="cd03141">
    <property type="entry name" value="GATase1_Hsp31_like"/>
    <property type="match status" value="1"/>
</dbReference>
<dbReference type="Pfam" id="PF01965">
    <property type="entry name" value="DJ-1_PfpI"/>
    <property type="match status" value="1"/>
</dbReference>
<proteinExistence type="predicted"/>
<keyword evidence="2" id="KW-0378">Hydrolase</keyword>
<dbReference type="RefSeq" id="WP_124710049.1">
    <property type="nucleotide sequence ID" value="NZ_CP033972.1"/>
</dbReference>
<keyword evidence="3" id="KW-1185">Reference proteome</keyword>
<dbReference type="EMBL" id="CP033972">
    <property type="protein sequence ID" value="AZG47737.1"/>
    <property type="molecule type" value="Genomic_DNA"/>
</dbReference>
<dbReference type="GO" id="GO:0016798">
    <property type="term" value="F:hydrolase activity, acting on glycosyl bonds"/>
    <property type="evidence" value="ECO:0007669"/>
    <property type="project" value="UniProtKB-KW"/>
</dbReference>
<name>A0A3G8JRL0_9ACTN</name>
<sequence length="234" mass="24495">MARTVLFVMTGSDHWTLKDGTRHPTGFWAEEAVAPLEILKDAGYEVTVATPGGVRPPVDEGSLSTESAGSAETAAHLRDVVESAPEFRNPIALSDVDVADYDAVFVPGGHGPMEDLAVDADAGRILVAATSDRPVGVVCHGPAILLSAVDADGKNAFAGYTVTGFTNTEEEQAGLAAKAPWLLQDRLTDAGLKVLTGDPWVSHIETDRNLLTGQNPASSSTLAHALLERLGKDS</sequence>
<protein>
    <submittedName>
        <fullName evidence="2">General stress protein 18</fullName>
        <ecNumber evidence="2">3.2.-.-</ecNumber>
    </submittedName>
</protein>
<accession>A0A3G8JRL0</accession>
<dbReference type="OrthoDB" id="9792284at2"/>
<gene>
    <name evidence="2" type="primary">yfkM</name>
    <name evidence="2" type="ORF">D7316_04349</name>
</gene>
<evidence type="ECO:0000313" key="2">
    <source>
        <dbReference type="EMBL" id="AZG47737.1"/>
    </source>
</evidence>
<keyword evidence="2" id="KW-0326">Glycosidase</keyword>
<dbReference type="Proteomes" id="UP000271469">
    <property type="component" value="Chromosome"/>
</dbReference>
<dbReference type="SUPFAM" id="SSF52317">
    <property type="entry name" value="Class I glutamine amidotransferase-like"/>
    <property type="match status" value="1"/>
</dbReference>
<dbReference type="KEGG" id="gom:D7316_04349"/>
<dbReference type="PANTHER" id="PTHR48094:SF22">
    <property type="entry name" value="DJ-1_PFPI DOMAIN-CONTAINING PROTEIN"/>
    <property type="match status" value="1"/>
</dbReference>